<feature type="compositionally biased region" description="Polar residues" evidence="1">
    <location>
        <begin position="166"/>
        <end position="190"/>
    </location>
</feature>
<proteinExistence type="predicted"/>
<dbReference type="AlphaFoldDB" id="A0A1W0X5U5"/>
<name>A0A1W0X5U5_HYPEX</name>
<dbReference type="EMBL" id="MTYJ01000015">
    <property type="protein sequence ID" value="OQV22768.1"/>
    <property type="molecule type" value="Genomic_DNA"/>
</dbReference>
<sequence length="337" mass="37190">MRTARTLKKPKNEIAFVLLNTFLPNCRDRYDRSLERVMTLKRFLVLRFVADKKVQIFSPDELDNEPFILLPTTEGLKFYGPVFRIVRATYRGDKKQYNAEFFAIAESQGDASSEAERVRALAKPDLLRQKVMAMTTGISFKTANTSSIIRPGLSTMRVDTSRSRSRAGSNLSGSVNLDSSDQMQGTEGISTKRITASDDSIIFSTASRCSSGQVFAASSVAKESPSHFRLSIHHFDDGQGAAGKPVFIYKDLLQRLTTTVVTRSHLATTLAKHLLGGEEGILYYGANKPLGQGIVALHPDMVHAINTYIHSDKVKLNGPPLISIGQAINGTLNKEYK</sequence>
<gene>
    <name evidence="2" type="ORF">BV898_03205</name>
</gene>
<evidence type="ECO:0000313" key="2">
    <source>
        <dbReference type="EMBL" id="OQV22768.1"/>
    </source>
</evidence>
<evidence type="ECO:0000313" key="3">
    <source>
        <dbReference type="Proteomes" id="UP000192578"/>
    </source>
</evidence>
<evidence type="ECO:0000256" key="1">
    <source>
        <dbReference type="SAM" id="MobiDB-lite"/>
    </source>
</evidence>
<reference evidence="3" key="1">
    <citation type="submission" date="2017-01" db="EMBL/GenBank/DDBJ databases">
        <title>Comparative genomics of anhydrobiosis in the tardigrade Hypsibius dujardini.</title>
        <authorList>
            <person name="Yoshida Y."/>
            <person name="Koutsovoulos G."/>
            <person name="Laetsch D."/>
            <person name="Stevens L."/>
            <person name="Kumar S."/>
            <person name="Horikawa D."/>
            <person name="Ishino K."/>
            <person name="Komine S."/>
            <person name="Tomita M."/>
            <person name="Blaxter M."/>
            <person name="Arakawa K."/>
        </authorList>
    </citation>
    <scope>NUCLEOTIDE SEQUENCE [LARGE SCALE GENOMIC DNA]</scope>
    <source>
        <strain evidence="3">Z151</strain>
    </source>
</reference>
<keyword evidence="3" id="KW-1185">Reference proteome</keyword>
<organism evidence="2 3">
    <name type="scientific">Hypsibius exemplaris</name>
    <name type="common">Freshwater tardigrade</name>
    <dbReference type="NCBI Taxonomy" id="2072580"/>
    <lineage>
        <taxon>Eukaryota</taxon>
        <taxon>Metazoa</taxon>
        <taxon>Ecdysozoa</taxon>
        <taxon>Tardigrada</taxon>
        <taxon>Eutardigrada</taxon>
        <taxon>Parachela</taxon>
        <taxon>Hypsibioidea</taxon>
        <taxon>Hypsibiidae</taxon>
        <taxon>Hypsibius</taxon>
    </lineage>
</organism>
<dbReference type="Proteomes" id="UP000192578">
    <property type="component" value="Unassembled WGS sequence"/>
</dbReference>
<protein>
    <submittedName>
        <fullName evidence="2">Uncharacterized protein</fullName>
    </submittedName>
</protein>
<comment type="caution">
    <text evidence="2">The sequence shown here is derived from an EMBL/GenBank/DDBJ whole genome shotgun (WGS) entry which is preliminary data.</text>
</comment>
<accession>A0A1W0X5U5</accession>
<feature type="region of interest" description="Disordered" evidence="1">
    <location>
        <begin position="157"/>
        <end position="190"/>
    </location>
</feature>